<evidence type="ECO:0000256" key="6">
    <source>
        <dbReference type="ARBA" id="ARBA00023014"/>
    </source>
</evidence>
<dbReference type="Gene3D" id="1.10.10.1590">
    <property type="entry name" value="NADH-quinone oxidoreductase subunit E"/>
    <property type="match status" value="1"/>
</dbReference>
<keyword evidence="3 10" id="KW-0001">2Fe-2S</keyword>
<comment type="caution">
    <text evidence="11">The sequence shown here is derived from an EMBL/GenBank/DDBJ whole genome shotgun (WGS) entry which is preliminary data.</text>
</comment>
<dbReference type="CDD" id="cd03081">
    <property type="entry name" value="TRX_Fd_NuoE_FDH_gamma"/>
    <property type="match status" value="1"/>
</dbReference>
<dbReference type="Gene3D" id="3.40.30.10">
    <property type="entry name" value="Glutaredoxin"/>
    <property type="match status" value="1"/>
</dbReference>
<protein>
    <recommendedName>
        <fullName evidence="2">NADH-quinone oxidoreductase subunit E</fullName>
    </recommendedName>
    <alternativeName>
        <fullName evidence="7">NADH dehydrogenase I subunit E</fullName>
    </alternativeName>
    <alternativeName>
        <fullName evidence="8">NDH-1 subunit E</fullName>
    </alternativeName>
</protein>
<evidence type="ECO:0000256" key="3">
    <source>
        <dbReference type="ARBA" id="ARBA00022714"/>
    </source>
</evidence>
<feature type="binding site" evidence="10">
    <location>
        <position position="77"/>
    </location>
    <ligand>
        <name>[2Fe-2S] cluster</name>
        <dbReference type="ChEBI" id="CHEBI:190135"/>
    </ligand>
</feature>
<dbReference type="PANTHER" id="PTHR43342:SF1">
    <property type="entry name" value="BIFURCATING [FEFE] HYDROGENASE GAMMA SUBUNIT"/>
    <property type="match status" value="1"/>
</dbReference>
<dbReference type="GO" id="GO:0016491">
    <property type="term" value="F:oxidoreductase activity"/>
    <property type="evidence" value="ECO:0007669"/>
    <property type="project" value="InterPro"/>
</dbReference>
<dbReference type="InterPro" id="IPR036249">
    <property type="entry name" value="Thioredoxin-like_sf"/>
</dbReference>
<proteinExistence type="inferred from homology"/>
<evidence type="ECO:0000256" key="10">
    <source>
        <dbReference type="PIRSR" id="PIRSR000216-1"/>
    </source>
</evidence>
<name>A0A3L7E3J8_9GAMM</name>
<dbReference type="NCBIfam" id="NF004638">
    <property type="entry name" value="PRK05988.1"/>
    <property type="match status" value="1"/>
</dbReference>
<evidence type="ECO:0000256" key="9">
    <source>
        <dbReference type="ARBA" id="ARBA00034078"/>
    </source>
</evidence>
<dbReference type="InterPro" id="IPR041921">
    <property type="entry name" value="NuoE_N"/>
</dbReference>
<evidence type="ECO:0000256" key="8">
    <source>
        <dbReference type="ARBA" id="ARBA00032788"/>
    </source>
</evidence>
<dbReference type="InterPro" id="IPR028431">
    <property type="entry name" value="NADP_DH_HndA-like"/>
</dbReference>
<dbReference type="Proteomes" id="UP000265509">
    <property type="component" value="Unassembled WGS sequence"/>
</dbReference>
<evidence type="ECO:0000256" key="2">
    <source>
        <dbReference type="ARBA" id="ARBA00019898"/>
    </source>
</evidence>
<comment type="similarity">
    <text evidence="1">Belongs to the complex I 24 kDa subunit family.</text>
</comment>
<dbReference type="PANTHER" id="PTHR43342">
    <property type="entry name" value="NADH-QUINONE OXIDOREDUCTASE, E SUBUNIT"/>
    <property type="match status" value="1"/>
</dbReference>
<keyword evidence="12" id="KW-1185">Reference proteome</keyword>
<evidence type="ECO:0000256" key="4">
    <source>
        <dbReference type="ARBA" id="ARBA00022723"/>
    </source>
</evidence>
<dbReference type="SUPFAM" id="SSF52833">
    <property type="entry name" value="Thioredoxin-like"/>
    <property type="match status" value="1"/>
</dbReference>
<dbReference type="OrthoDB" id="9807941at2"/>
<dbReference type="EMBL" id="QRAN01000004">
    <property type="protein sequence ID" value="RLQ22981.1"/>
    <property type="molecule type" value="Genomic_DNA"/>
</dbReference>
<feature type="binding site" evidence="10">
    <location>
        <position position="113"/>
    </location>
    <ligand>
        <name>[2Fe-2S] cluster</name>
        <dbReference type="ChEBI" id="CHEBI:190135"/>
    </ligand>
</feature>
<dbReference type="PIRSF" id="PIRSF000216">
    <property type="entry name" value="NADH_DH_24kDa"/>
    <property type="match status" value="1"/>
</dbReference>
<dbReference type="InterPro" id="IPR002023">
    <property type="entry name" value="NuoE-like"/>
</dbReference>
<evidence type="ECO:0000256" key="7">
    <source>
        <dbReference type="ARBA" id="ARBA00031580"/>
    </source>
</evidence>
<comment type="cofactor">
    <cofactor evidence="10">
        <name>[2Fe-2S] cluster</name>
        <dbReference type="ChEBI" id="CHEBI:190135"/>
    </cofactor>
    <text evidence="10">Binds 1 [2Fe-2S] cluster.</text>
</comment>
<keyword evidence="6 10" id="KW-0411">Iron-sulfur</keyword>
<dbReference type="GO" id="GO:0051537">
    <property type="term" value="F:2 iron, 2 sulfur cluster binding"/>
    <property type="evidence" value="ECO:0007669"/>
    <property type="project" value="UniProtKB-KW"/>
</dbReference>
<comment type="cofactor">
    <cofactor evidence="9">
        <name>[2Fe-2S] cluster</name>
        <dbReference type="ChEBI" id="CHEBI:190135"/>
    </cofactor>
</comment>
<sequence>MLAQLLCQYQDTPGGLLPLLQDIQEDLGYIPPESIPAIAEVMNLSAAEVHGVISFYHDFRTRPGARHLLQVCAAESCQASGGRELEQVARDTLGVDFGEKSADGAIELGRVYCLGNCACSPSVRIDNETYARLDGEGLKALIAGLRPGEGSA</sequence>
<keyword evidence="4 10" id="KW-0479">Metal-binding</keyword>
<accession>A0A3L7E3J8</accession>
<feature type="binding site" evidence="10">
    <location>
        <position position="72"/>
    </location>
    <ligand>
        <name>[2Fe-2S] cluster</name>
        <dbReference type="ChEBI" id="CHEBI:190135"/>
    </ligand>
</feature>
<gene>
    <name evidence="11" type="ORF">DWB85_04940</name>
</gene>
<dbReference type="Pfam" id="PF01257">
    <property type="entry name" value="2Fe-2S_thioredx"/>
    <property type="match status" value="1"/>
</dbReference>
<organism evidence="11 12">
    <name type="scientific">Seongchinamella sediminis</name>
    <dbReference type="NCBI Taxonomy" id="2283635"/>
    <lineage>
        <taxon>Bacteria</taxon>
        <taxon>Pseudomonadati</taxon>
        <taxon>Pseudomonadota</taxon>
        <taxon>Gammaproteobacteria</taxon>
        <taxon>Cellvibrionales</taxon>
        <taxon>Halieaceae</taxon>
        <taxon>Seongchinamella</taxon>
    </lineage>
</organism>
<evidence type="ECO:0000256" key="5">
    <source>
        <dbReference type="ARBA" id="ARBA00023004"/>
    </source>
</evidence>
<evidence type="ECO:0000313" key="11">
    <source>
        <dbReference type="EMBL" id="RLQ22981.1"/>
    </source>
</evidence>
<dbReference type="AlphaFoldDB" id="A0A3L7E3J8"/>
<reference evidence="11 12" key="1">
    <citation type="submission" date="2018-07" db="EMBL/GenBank/DDBJ databases">
        <title>Halioglobus sp. genome submission.</title>
        <authorList>
            <person name="Ye M.-Q."/>
            <person name="Du Z.-J."/>
        </authorList>
    </citation>
    <scope>NUCLEOTIDE SEQUENCE [LARGE SCALE GENOMIC DNA]</scope>
    <source>
        <strain evidence="11 12">U0301</strain>
    </source>
</reference>
<dbReference type="GO" id="GO:0046872">
    <property type="term" value="F:metal ion binding"/>
    <property type="evidence" value="ECO:0007669"/>
    <property type="project" value="UniProtKB-KW"/>
</dbReference>
<evidence type="ECO:0000256" key="1">
    <source>
        <dbReference type="ARBA" id="ARBA00010643"/>
    </source>
</evidence>
<evidence type="ECO:0000313" key="12">
    <source>
        <dbReference type="Proteomes" id="UP000265509"/>
    </source>
</evidence>
<keyword evidence="5 10" id="KW-0408">Iron</keyword>
<feature type="binding site" evidence="10">
    <location>
        <position position="117"/>
    </location>
    <ligand>
        <name>[2Fe-2S] cluster</name>
        <dbReference type="ChEBI" id="CHEBI:190135"/>
    </ligand>
</feature>